<gene>
    <name evidence="4" type="ORF">SAMN05443637_11127</name>
</gene>
<evidence type="ECO:0000259" key="3">
    <source>
        <dbReference type="Pfam" id="PF19278"/>
    </source>
</evidence>
<dbReference type="Pfam" id="PF05378">
    <property type="entry name" value="Hydant_A_N"/>
    <property type="match status" value="1"/>
</dbReference>
<evidence type="ECO:0000259" key="2">
    <source>
        <dbReference type="Pfam" id="PF05378"/>
    </source>
</evidence>
<proteinExistence type="predicted"/>
<feature type="domain" description="Acetophenone carboxylase-like C-terminal" evidence="3">
    <location>
        <begin position="530"/>
        <end position="719"/>
    </location>
</feature>
<dbReference type="STRING" id="1848.SAMN05443637_11127"/>
<reference evidence="4 5" key="1">
    <citation type="submission" date="2016-11" db="EMBL/GenBank/DDBJ databases">
        <authorList>
            <person name="Jaros S."/>
            <person name="Januszkiewicz K."/>
            <person name="Wedrychowicz H."/>
        </authorList>
    </citation>
    <scope>NUCLEOTIDE SEQUENCE [LARGE SCALE GENOMIC DNA]</scope>
    <source>
        <strain evidence="4 5">DSM 43832</strain>
    </source>
</reference>
<dbReference type="AlphaFoldDB" id="A0A1M6UUW3"/>
<dbReference type="PANTHER" id="PTHR11365">
    <property type="entry name" value="5-OXOPROLINASE RELATED"/>
    <property type="match status" value="1"/>
</dbReference>
<dbReference type="InterPro" id="IPR008040">
    <property type="entry name" value="Hydant_A_N"/>
</dbReference>
<organism evidence="4 5">
    <name type="scientific">Pseudonocardia thermophila</name>
    <dbReference type="NCBI Taxonomy" id="1848"/>
    <lineage>
        <taxon>Bacteria</taxon>
        <taxon>Bacillati</taxon>
        <taxon>Actinomycetota</taxon>
        <taxon>Actinomycetes</taxon>
        <taxon>Pseudonocardiales</taxon>
        <taxon>Pseudonocardiaceae</taxon>
        <taxon>Pseudonocardia</taxon>
    </lineage>
</organism>
<keyword evidence="5" id="KW-1185">Reference proteome</keyword>
<dbReference type="OrthoDB" id="9768323at2"/>
<dbReference type="Proteomes" id="UP000184363">
    <property type="component" value="Unassembled WGS sequence"/>
</dbReference>
<dbReference type="Pfam" id="PF01968">
    <property type="entry name" value="Hydantoinase_A"/>
    <property type="match status" value="1"/>
</dbReference>
<dbReference type="EMBL" id="FRAP01000011">
    <property type="protein sequence ID" value="SHK72979.1"/>
    <property type="molecule type" value="Genomic_DNA"/>
</dbReference>
<protein>
    <submittedName>
        <fullName evidence="4">Acetone carboxylase, beta subunit</fullName>
    </submittedName>
</protein>
<sequence length="722" mass="78425">MTTAQSEHSQIILATDAGGTMTDAFAVSQDGSFSIGKALTNKVNEAISYANGYENAAANWGMSLEELHAKSIANIYTGTLFLNTLLERKGLSVGLITTKGQESMYIHERGHSWLGLEWEEVLHHKLHHHTGGDMFRLRAALVRGVAERVASGGYFMLTEPGQVKAPLNEAETRDAVNALLDEGVAAIAVVLLFSYLNPAHERRVREIAQDVMRERGVTVPVILSSEIAPVMKEVQRMKSVLMEAAGGPIVREMLRKVEQAANERAYRGELATMASYGSIVNIRHPRMYETILSGPTGGLIGAKTIGEILGERNILTADIGGTSFDVGMIQDHHISLRKEPDFAGHRLALQMVALDSIGAGAGSEVRVDPKFKHITLGPESAGSDVGKCLRHPRVTVSDCNVVLGFLDPDNFLGGDVTLDREAAIRAVREDIAEPLGLGVEEAAQGVLEVLNANLNHHLLTMLKARGANPTEWTMFMFGGAGPLHLYGIDVPFQKVYTFPFAAAFSAFGVACAEYAKRFHQGASYIIPPGADRDVKASIAKAMGDAYSALRDQGVRELNSEGQLATKEVLYGASMRYVGVLEVLDVTFTFGAVMTPEDLDRAIAEFEENYAKIYGKGAALPESGFFVNELFVHVVADKPKPRFVRYELADPRPAESARKGERQAYFAGTWQTTQVYDMDGLVAGNVVRGPAIIEHPMTTLVVPPGAEARFDEHRFIEYRAAAG</sequence>
<name>A0A1M6UUW3_PSETH</name>
<dbReference type="GO" id="GO:0006749">
    <property type="term" value="P:glutathione metabolic process"/>
    <property type="evidence" value="ECO:0007669"/>
    <property type="project" value="TreeGrafter"/>
</dbReference>
<accession>A0A1M6UUW3</accession>
<dbReference type="InterPro" id="IPR045079">
    <property type="entry name" value="Oxoprolinase-like"/>
</dbReference>
<dbReference type="PANTHER" id="PTHR11365:SF23">
    <property type="entry name" value="HYPOTHETICAL 5-OXOPROLINASE (EUROFUNG)-RELATED"/>
    <property type="match status" value="1"/>
</dbReference>
<evidence type="ECO:0000259" key="1">
    <source>
        <dbReference type="Pfam" id="PF01968"/>
    </source>
</evidence>
<evidence type="ECO:0000313" key="4">
    <source>
        <dbReference type="EMBL" id="SHK72979.1"/>
    </source>
</evidence>
<dbReference type="InterPro" id="IPR049517">
    <property type="entry name" value="ACX-like_C"/>
</dbReference>
<feature type="domain" description="Hydantoinase/oxoprolinase N-terminal" evidence="2">
    <location>
        <begin position="14"/>
        <end position="211"/>
    </location>
</feature>
<evidence type="ECO:0000313" key="5">
    <source>
        <dbReference type="Proteomes" id="UP000184363"/>
    </source>
</evidence>
<dbReference type="GO" id="GO:0017168">
    <property type="term" value="F:5-oxoprolinase (ATP-hydrolyzing) activity"/>
    <property type="evidence" value="ECO:0007669"/>
    <property type="project" value="TreeGrafter"/>
</dbReference>
<feature type="domain" description="Hydantoinase A/oxoprolinase" evidence="1">
    <location>
        <begin position="236"/>
        <end position="516"/>
    </location>
</feature>
<dbReference type="Pfam" id="PF19278">
    <property type="entry name" value="Hydant_A_C"/>
    <property type="match status" value="1"/>
</dbReference>
<dbReference type="RefSeq" id="WP_073457755.1">
    <property type="nucleotide sequence ID" value="NZ_CALGVN010000022.1"/>
</dbReference>
<dbReference type="GO" id="GO:0005829">
    <property type="term" value="C:cytosol"/>
    <property type="evidence" value="ECO:0007669"/>
    <property type="project" value="TreeGrafter"/>
</dbReference>
<dbReference type="InterPro" id="IPR002821">
    <property type="entry name" value="Hydantoinase_A"/>
</dbReference>